<dbReference type="InterPro" id="IPR013538">
    <property type="entry name" value="ASHA1/2-like_C"/>
</dbReference>
<dbReference type="Pfam" id="PF08327">
    <property type="entry name" value="AHSA1"/>
    <property type="match status" value="1"/>
</dbReference>
<dbReference type="AlphaFoldDB" id="A4CMW6"/>
<dbReference type="OrthoDB" id="9800631at2"/>
<evidence type="ECO:0000256" key="1">
    <source>
        <dbReference type="ARBA" id="ARBA00006817"/>
    </source>
</evidence>
<evidence type="ECO:0000313" key="3">
    <source>
        <dbReference type="EMBL" id="EAR15008.1"/>
    </source>
</evidence>
<dbReference type="eggNOG" id="COG3832">
    <property type="taxonomic scope" value="Bacteria"/>
</dbReference>
<dbReference type="Gene3D" id="3.30.530.20">
    <property type="match status" value="1"/>
</dbReference>
<accession>A4CMW6</accession>
<sequence length="171" mass="19429">MEGLSFEEFTKKIYIAAPLGRIYTSWATQAGICSWFLKEAAYHAPDGSRRGPEEPVQAGDRYAWKWHQFDGEETGTLLEADGKQHIAFSFAGDCRVRVSLEEGAGRVLVCLRQYNIPTDEKSKLMYHYGCSTGWTFWLANLKAWLEHGILLNDRGTDLLEDPRAGYEFVNI</sequence>
<dbReference type="EMBL" id="CP001712">
    <property type="protein sequence ID" value="EAR15008.1"/>
    <property type="molecule type" value="Genomic_DNA"/>
</dbReference>
<dbReference type="KEGG" id="rbi:RB2501_11797"/>
<dbReference type="Proteomes" id="UP000009049">
    <property type="component" value="Chromosome"/>
</dbReference>
<dbReference type="STRING" id="313596.RB2501_11797"/>
<comment type="similarity">
    <text evidence="1">Belongs to the AHA1 family.</text>
</comment>
<dbReference type="RefSeq" id="WP_015754329.1">
    <property type="nucleotide sequence ID" value="NC_013222.1"/>
</dbReference>
<evidence type="ECO:0000259" key="2">
    <source>
        <dbReference type="Pfam" id="PF08327"/>
    </source>
</evidence>
<reference evidence="3 4" key="1">
    <citation type="journal article" date="2009" name="J. Bacteriol.">
        <title>Complete genome sequence of Robiginitalea biformata HTCC2501.</title>
        <authorList>
            <person name="Oh H.M."/>
            <person name="Giovannoni S.J."/>
            <person name="Lee K."/>
            <person name="Ferriera S."/>
            <person name="Johnson J."/>
            <person name="Cho J.C."/>
        </authorList>
    </citation>
    <scope>NUCLEOTIDE SEQUENCE [LARGE SCALE GENOMIC DNA]</scope>
    <source>
        <strain evidence="4">ATCC BAA-864 / HTCC2501 / KCTC 12146</strain>
    </source>
</reference>
<dbReference type="InterPro" id="IPR023393">
    <property type="entry name" value="START-like_dom_sf"/>
</dbReference>
<name>A4CMW6_ROBBH</name>
<dbReference type="HOGENOM" id="CLU_1616573_0_0_10"/>
<dbReference type="SUPFAM" id="SSF55961">
    <property type="entry name" value="Bet v1-like"/>
    <property type="match status" value="1"/>
</dbReference>
<protein>
    <recommendedName>
        <fullName evidence="2">Activator of Hsp90 ATPase homologue 1/2-like C-terminal domain-containing protein</fullName>
    </recommendedName>
</protein>
<gene>
    <name evidence="3" type="ordered locus">RB2501_11797</name>
</gene>
<organism evidence="3 4">
    <name type="scientific">Robiginitalea biformata (strain ATCC BAA-864 / DSM 15991 / KCTC 12146 / HTCC2501)</name>
    <dbReference type="NCBI Taxonomy" id="313596"/>
    <lineage>
        <taxon>Bacteria</taxon>
        <taxon>Pseudomonadati</taxon>
        <taxon>Bacteroidota</taxon>
        <taxon>Flavobacteriia</taxon>
        <taxon>Flavobacteriales</taxon>
        <taxon>Flavobacteriaceae</taxon>
        <taxon>Robiginitalea</taxon>
    </lineage>
</organism>
<feature type="domain" description="Activator of Hsp90 ATPase homologue 1/2-like C-terminal" evidence="2">
    <location>
        <begin position="17"/>
        <end position="146"/>
    </location>
</feature>
<evidence type="ECO:0000313" key="4">
    <source>
        <dbReference type="Proteomes" id="UP000009049"/>
    </source>
</evidence>
<keyword evidence="4" id="KW-1185">Reference proteome</keyword>
<proteinExistence type="inferred from homology"/>